<dbReference type="AlphaFoldDB" id="A0A1Y2F2N9"/>
<feature type="compositionally biased region" description="Low complexity" evidence="1">
    <location>
        <begin position="400"/>
        <end position="412"/>
    </location>
</feature>
<feature type="region of interest" description="Disordered" evidence="1">
    <location>
        <begin position="400"/>
        <end position="441"/>
    </location>
</feature>
<protein>
    <submittedName>
        <fullName evidence="2">Uncharacterized protein</fullName>
    </submittedName>
</protein>
<feature type="region of interest" description="Disordered" evidence="1">
    <location>
        <begin position="462"/>
        <end position="486"/>
    </location>
</feature>
<evidence type="ECO:0000313" key="3">
    <source>
        <dbReference type="Proteomes" id="UP000193467"/>
    </source>
</evidence>
<evidence type="ECO:0000313" key="2">
    <source>
        <dbReference type="EMBL" id="ORY77235.1"/>
    </source>
</evidence>
<feature type="region of interest" description="Disordered" evidence="1">
    <location>
        <begin position="300"/>
        <end position="322"/>
    </location>
</feature>
<dbReference type="EMBL" id="MCGR01000032">
    <property type="protein sequence ID" value="ORY77235.1"/>
    <property type="molecule type" value="Genomic_DNA"/>
</dbReference>
<dbReference type="Proteomes" id="UP000193467">
    <property type="component" value="Unassembled WGS sequence"/>
</dbReference>
<keyword evidence="3" id="KW-1185">Reference proteome</keyword>
<reference evidence="2 3" key="1">
    <citation type="submission" date="2016-07" db="EMBL/GenBank/DDBJ databases">
        <title>Pervasive Adenine N6-methylation of Active Genes in Fungi.</title>
        <authorList>
            <consortium name="DOE Joint Genome Institute"/>
            <person name="Mondo S.J."/>
            <person name="Dannebaum R.O."/>
            <person name="Kuo R.C."/>
            <person name="Labutti K."/>
            <person name="Haridas S."/>
            <person name="Kuo A."/>
            <person name="Salamov A."/>
            <person name="Ahrendt S.R."/>
            <person name="Lipzen A."/>
            <person name="Sullivan W."/>
            <person name="Andreopoulos W.B."/>
            <person name="Clum A."/>
            <person name="Lindquist E."/>
            <person name="Daum C."/>
            <person name="Ramamoorthy G.K."/>
            <person name="Gryganskyi A."/>
            <person name="Culley D."/>
            <person name="Magnuson J.K."/>
            <person name="James T.Y."/>
            <person name="O'Malley M.A."/>
            <person name="Stajich J.E."/>
            <person name="Spatafora J.W."/>
            <person name="Visel A."/>
            <person name="Grigoriev I.V."/>
        </authorList>
    </citation>
    <scope>NUCLEOTIDE SEQUENCE [LARGE SCALE GENOMIC DNA]</scope>
    <source>
        <strain evidence="2 3">62-1032</strain>
    </source>
</reference>
<sequence length="560" mass="60902">MVPEKRPSSPDPFAAPTSLSNGDSDAPPAKSRRLNSLATAGPRKAIEMNRVWVNYIENVMEEEDFSEALLAMESMIGRLHIPIRAHIRQLVALSLSPPACLRTVKNSDVRPSTSKIQAPSVDPLPATERKIRHFALRLLGSIASTLSGDAIFCAIKGHGVDETLVPPTPALLDKRGNPIVEDEDDEEAVEDQDTPLMIAGKRMMEYEDVWALLGAGAAKGGKVVRTEEQPMAPGAWELLRTFVGVWEGEAKKREDAGELAVSPSLMQSLKANSTGVREVSSKLLDIIIWPFKYHTSLVLSDSEEDEDAEEEDGSKGTPIDSDELSIADKQAVAMRLLALLSQAMATGRLDASSLLHETTLKMKGLSSDTFASFLERLPLTVPFFTIRLITYYLETHSLASLTPPTGSPTASPSRRRTLGPNGSASSLHAHPNGTAPEKLPLPSSHDVLSLLSKLPSDFPLPPSAASDPLSVDLPARRAPSSKPRSFTRVSQSCEAHSLLKQALLEALWVALEGEGREREKERMEEVLNLEGEAERVLKQVEGRVEEARTRIEGPKALIID</sequence>
<accession>A0A1Y2F2N9</accession>
<organism evidence="2 3">
    <name type="scientific">Leucosporidium creatinivorum</name>
    <dbReference type="NCBI Taxonomy" id="106004"/>
    <lineage>
        <taxon>Eukaryota</taxon>
        <taxon>Fungi</taxon>
        <taxon>Dikarya</taxon>
        <taxon>Basidiomycota</taxon>
        <taxon>Pucciniomycotina</taxon>
        <taxon>Microbotryomycetes</taxon>
        <taxon>Leucosporidiales</taxon>
        <taxon>Leucosporidium</taxon>
    </lineage>
</organism>
<feature type="region of interest" description="Disordered" evidence="1">
    <location>
        <begin position="1"/>
        <end position="37"/>
    </location>
</feature>
<gene>
    <name evidence="2" type="ORF">BCR35DRAFT_305524</name>
</gene>
<name>A0A1Y2F2N9_9BASI</name>
<comment type="caution">
    <text evidence="2">The sequence shown here is derived from an EMBL/GenBank/DDBJ whole genome shotgun (WGS) entry which is preliminary data.</text>
</comment>
<feature type="compositionally biased region" description="Acidic residues" evidence="1">
    <location>
        <begin position="301"/>
        <end position="312"/>
    </location>
</feature>
<dbReference type="InParanoid" id="A0A1Y2F2N9"/>
<dbReference type="OrthoDB" id="2537160at2759"/>
<evidence type="ECO:0000256" key="1">
    <source>
        <dbReference type="SAM" id="MobiDB-lite"/>
    </source>
</evidence>
<proteinExistence type="predicted"/>